<sequence length="287" mass="31787">MREQPIAELRILKGLHGTNKVHWLESSRCQGVAVLFGGDRVGSAPQEVLRLQDVNTQAALVRQRWPGCSVAIVAPSRLEANFACYDHFLAACTRSGEPLGYKGRSLKACLQMWSLLRALSLPDRGDERSRWPPVRLLGFSKGCVVVNQVLAEIAYLEGLSDEAAIEHLQRSSRGAPDVDLPDMLVFVKAIREVLLLDAGLNCRGAYLTDPEAAAGLGRWCRRAQLRVSLHGTPRQWGCSARPWIAEEKDRCMALLAAAGVPVKQRLHFAGQEPSLLMHFRILEAFEF</sequence>
<dbReference type="InterPro" id="IPR018881">
    <property type="entry name" value="C2orf69_mit"/>
</dbReference>
<gene>
    <name evidence="1" type="ORF">WJX81_006425</name>
</gene>
<dbReference type="GO" id="GO:0005739">
    <property type="term" value="C:mitochondrion"/>
    <property type="evidence" value="ECO:0007669"/>
    <property type="project" value="TreeGrafter"/>
</dbReference>
<comment type="caution">
    <text evidence="1">The sequence shown here is derived from an EMBL/GenBank/DDBJ whole genome shotgun (WGS) entry which is preliminary data.</text>
</comment>
<protein>
    <recommendedName>
        <fullName evidence="3">DUF2235 domain-containing protein</fullName>
    </recommendedName>
</protein>
<reference evidence="1 2" key="1">
    <citation type="journal article" date="2024" name="Nat. Commun.">
        <title>Phylogenomics reveals the evolutionary origins of lichenization in chlorophyte algae.</title>
        <authorList>
            <person name="Puginier C."/>
            <person name="Libourel C."/>
            <person name="Otte J."/>
            <person name="Skaloud P."/>
            <person name="Haon M."/>
            <person name="Grisel S."/>
            <person name="Petersen M."/>
            <person name="Berrin J.G."/>
            <person name="Delaux P.M."/>
            <person name="Dal Grande F."/>
            <person name="Keller J."/>
        </authorList>
    </citation>
    <scope>NUCLEOTIDE SEQUENCE [LARGE SCALE GENOMIC DNA]</scope>
    <source>
        <strain evidence="1 2">SAG 245.80</strain>
    </source>
</reference>
<evidence type="ECO:0000313" key="2">
    <source>
        <dbReference type="Proteomes" id="UP001445335"/>
    </source>
</evidence>
<accession>A0AAW1SJF7</accession>
<dbReference type="Pfam" id="PF10561">
    <property type="entry name" value="C2orf69"/>
    <property type="match status" value="1"/>
</dbReference>
<name>A0AAW1SJF7_9CHLO</name>
<dbReference type="PANTHER" id="PTHR31296">
    <property type="entry name" value="UPF0565 PROTEIN C2ORF69"/>
    <property type="match status" value="1"/>
</dbReference>
<proteinExistence type="predicted"/>
<dbReference type="Proteomes" id="UP001445335">
    <property type="component" value="Unassembled WGS sequence"/>
</dbReference>
<organism evidence="1 2">
    <name type="scientific">Elliptochloris bilobata</name>
    <dbReference type="NCBI Taxonomy" id="381761"/>
    <lineage>
        <taxon>Eukaryota</taxon>
        <taxon>Viridiplantae</taxon>
        <taxon>Chlorophyta</taxon>
        <taxon>core chlorophytes</taxon>
        <taxon>Trebouxiophyceae</taxon>
        <taxon>Trebouxiophyceae incertae sedis</taxon>
        <taxon>Elliptochloris clade</taxon>
        <taxon>Elliptochloris</taxon>
    </lineage>
</organism>
<evidence type="ECO:0000313" key="1">
    <source>
        <dbReference type="EMBL" id="KAK9845935.1"/>
    </source>
</evidence>
<dbReference type="EMBL" id="JALJOU010000002">
    <property type="protein sequence ID" value="KAK9845935.1"/>
    <property type="molecule type" value="Genomic_DNA"/>
</dbReference>
<dbReference type="AlphaFoldDB" id="A0AAW1SJF7"/>
<dbReference type="PANTHER" id="PTHR31296:SF1">
    <property type="entry name" value="MITOCHONDRIAL PROTEIN C2ORF69"/>
    <property type="match status" value="1"/>
</dbReference>
<evidence type="ECO:0008006" key="3">
    <source>
        <dbReference type="Google" id="ProtNLM"/>
    </source>
</evidence>
<keyword evidence="2" id="KW-1185">Reference proteome</keyword>